<evidence type="ECO:0000256" key="3">
    <source>
        <dbReference type="ARBA" id="ARBA00022989"/>
    </source>
</evidence>
<dbReference type="Pfam" id="PF02600">
    <property type="entry name" value="DsbB"/>
    <property type="match status" value="1"/>
</dbReference>
<dbReference type="Proteomes" id="UP001597420">
    <property type="component" value="Unassembled WGS sequence"/>
</dbReference>
<dbReference type="SUPFAM" id="SSF63825">
    <property type="entry name" value="YWTD domain"/>
    <property type="match status" value="1"/>
</dbReference>
<organism evidence="6 7">
    <name type="scientific">Pasteurella oralis</name>
    <dbReference type="NCBI Taxonomy" id="1071947"/>
    <lineage>
        <taxon>Bacteria</taxon>
        <taxon>Pseudomonadati</taxon>
        <taxon>Pseudomonadota</taxon>
        <taxon>Gammaproteobacteria</taxon>
        <taxon>Pasteurellales</taxon>
        <taxon>Pasteurellaceae</taxon>
        <taxon>Pasteurella</taxon>
    </lineage>
</organism>
<reference evidence="7" key="1">
    <citation type="journal article" date="2019" name="Int. J. Syst. Evol. Microbiol.">
        <title>The Global Catalogue of Microorganisms (GCM) 10K type strain sequencing project: providing services to taxonomists for standard genome sequencing and annotation.</title>
        <authorList>
            <consortium name="The Broad Institute Genomics Platform"/>
            <consortium name="The Broad Institute Genome Sequencing Center for Infectious Disease"/>
            <person name="Wu L."/>
            <person name="Ma J."/>
        </authorList>
    </citation>
    <scope>NUCLEOTIDE SEQUENCE [LARGE SCALE GENOMIC DNA]</scope>
    <source>
        <strain evidence="7">CCM 7950</strain>
    </source>
</reference>
<name>A0ABW4NVD6_9PAST</name>
<keyword evidence="3 5" id="KW-1133">Transmembrane helix</keyword>
<evidence type="ECO:0000256" key="5">
    <source>
        <dbReference type="SAM" id="Phobius"/>
    </source>
</evidence>
<gene>
    <name evidence="6" type="ORF">ACFSAV_09500</name>
</gene>
<evidence type="ECO:0000256" key="2">
    <source>
        <dbReference type="ARBA" id="ARBA00022692"/>
    </source>
</evidence>
<dbReference type="RefSeq" id="WP_379098945.1">
    <property type="nucleotide sequence ID" value="NZ_JBHUFP010000025.1"/>
</dbReference>
<feature type="transmembrane region" description="Helical" evidence="5">
    <location>
        <begin position="148"/>
        <end position="166"/>
    </location>
</feature>
<dbReference type="SUPFAM" id="SSF158442">
    <property type="entry name" value="DsbB-like"/>
    <property type="match status" value="1"/>
</dbReference>
<dbReference type="Gene3D" id="1.20.1550.10">
    <property type="entry name" value="DsbB-like"/>
    <property type="match status" value="1"/>
</dbReference>
<feature type="transmembrane region" description="Helical" evidence="5">
    <location>
        <begin position="107"/>
        <end position="127"/>
    </location>
</feature>
<accession>A0ABW4NVD6</accession>
<keyword evidence="2 5" id="KW-0812">Transmembrane</keyword>
<evidence type="ECO:0000256" key="1">
    <source>
        <dbReference type="ARBA" id="ARBA00004141"/>
    </source>
</evidence>
<keyword evidence="7" id="KW-1185">Reference proteome</keyword>
<dbReference type="InterPro" id="IPR003752">
    <property type="entry name" value="DiS_bond_form_DsbB/BdbC"/>
</dbReference>
<sequence length="498" mass="56175">MNEKAFNNILSLSALAIVAVLGVASFYLGFIDKESPCILCWAHRMLMIGTVMFAFMIVRYGPKPKYVGWIIFIGVFGMFAGFRHSSGSFAWDIHQGWWAEILGAHTYTWPIVIQGVVLVFTALLFWFTQNVYSFVSQSYKPLSQLTKTIMLIFMIVLGGNIVQAFMSTGLPPNMGVGNPARLSFNPDYWYWTTDSWKRLSRPTAFRNAWDVEQPDLPSQPATKLQFTLDSTQAPLIATNKLVVHKQDMIEVPLNAPATDIAFNGKDKYFITTEKWGLYLVDSTLSEVKRFAVLDHLNGANGRVPVGSAFFSETEFGVLGWNKIFVFFKEDDTRTAKQNFPSFIEGLDQYTVTARGAYNTVRARMLHVLSMAYLPENNSVYSATVPNTKHKKLIISRFDKKDNLLSEEFVPSVKEGIMMRKDTNLADYYITGLVAHEGALYAVSKQFSQVLKIDPMSKQITQVYEFSGIANPQGITFNNGIMQILSYEQGKNILYSLAE</sequence>
<feature type="transmembrane region" description="Helical" evidence="5">
    <location>
        <begin position="41"/>
        <end position="59"/>
    </location>
</feature>
<evidence type="ECO:0000313" key="7">
    <source>
        <dbReference type="Proteomes" id="UP001597420"/>
    </source>
</evidence>
<dbReference type="EMBL" id="JBHUFP010000025">
    <property type="protein sequence ID" value="MFD1806590.1"/>
    <property type="molecule type" value="Genomic_DNA"/>
</dbReference>
<protein>
    <submittedName>
        <fullName evidence="6">Disulfide bond formation protein B</fullName>
    </submittedName>
</protein>
<feature type="transmembrane region" description="Helical" evidence="5">
    <location>
        <begin position="9"/>
        <end position="29"/>
    </location>
</feature>
<keyword evidence="4 5" id="KW-0472">Membrane</keyword>
<comment type="caution">
    <text evidence="6">The sequence shown here is derived from an EMBL/GenBank/DDBJ whole genome shotgun (WGS) entry which is preliminary data.</text>
</comment>
<evidence type="ECO:0000256" key="4">
    <source>
        <dbReference type="ARBA" id="ARBA00023136"/>
    </source>
</evidence>
<feature type="transmembrane region" description="Helical" evidence="5">
    <location>
        <begin position="66"/>
        <end position="82"/>
    </location>
</feature>
<dbReference type="InterPro" id="IPR023380">
    <property type="entry name" value="DsbB-like_sf"/>
</dbReference>
<comment type="subcellular location">
    <subcellularLocation>
        <location evidence="1">Membrane</location>
        <topology evidence="1">Multi-pass membrane protein</topology>
    </subcellularLocation>
</comment>
<evidence type="ECO:0000313" key="6">
    <source>
        <dbReference type="EMBL" id="MFD1806590.1"/>
    </source>
</evidence>
<proteinExistence type="predicted"/>